<feature type="compositionally biased region" description="Basic and acidic residues" evidence="1">
    <location>
        <begin position="66"/>
        <end position="75"/>
    </location>
</feature>
<dbReference type="InterPro" id="IPR029039">
    <property type="entry name" value="Flavoprotein-like_sf"/>
</dbReference>
<protein>
    <submittedName>
        <fullName evidence="3">Flavodoxin family protein</fullName>
    </submittedName>
</protein>
<dbReference type="EMBL" id="JBIRUQ010000022">
    <property type="protein sequence ID" value="MFI1465582.1"/>
    <property type="molecule type" value="Genomic_DNA"/>
</dbReference>
<evidence type="ECO:0000259" key="2">
    <source>
        <dbReference type="PROSITE" id="PS50902"/>
    </source>
</evidence>
<feature type="domain" description="Flavodoxin-like" evidence="2">
    <location>
        <begin position="3"/>
        <end position="146"/>
    </location>
</feature>
<name>A0ABW7TX26_9NOCA</name>
<dbReference type="SUPFAM" id="SSF52218">
    <property type="entry name" value="Flavoproteins"/>
    <property type="match status" value="1"/>
</dbReference>
<dbReference type="Pfam" id="PF00258">
    <property type="entry name" value="Flavodoxin_1"/>
    <property type="match status" value="1"/>
</dbReference>
<keyword evidence="4" id="KW-1185">Reference proteome</keyword>
<evidence type="ECO:0000313" key="4">
    <source>
        <dbReference type="Proteomes" id="UP001611263"/>
    </source>
</evidence>
<organism evidence="3 4">
    <name type="scientific">Nocardia carnea</name>
    <dbReference type="NCBI Taxonomy" id="37328"/>
    <lineage>
        <taxon>Bacteria</taxon>
        <taxon>Bacillati</taxon>
        <taxon>Actinomycetota</taxon>
        <taxon>Actinomycetes</taxon>
        <taxon>Mycobacteriales</taxon>
        <taxon>Nocardiaceae</taxon>
        <taxon>Nocardia</taxon>
    </lineage>
</organism>
<dbReference type="RefSeq" id="WP_197039756.1">
    <property type="nucleotide sequence ID" value="NZ_JBIRUQ010000022.1"/>
</dbReference>
<proteinExistence type="predicted"/>
<accession>A0ABW7TX26</accession>
<dbReference type="PROSITE" id="PS50902">
    <property type="entry name" value="FLAVODOXIN_LIKE"/>
    <property type="match status" value="1"/>
</dbReference>
<feature type="region of interest" description="Disordered" evidence="1">
    <location>
        <begin position="55"/>
        <end position="132"/>
    </location>
</feature>
<evidence type="ECO:0000256" key="1">
    <source>
        <dbReference type="SAM" id="MobiDB-lite"/>
    </source>
</evidence>
<reference evidence="3 4" key="1">
    <citation type="submission" date="2024-10" db="EMBL/GenBank/DDBJ databases">
        <title>The Natural Products Discovery Center: Release of the First 8490 Sequenced Strains for Exploring Actinobacteria Biosynthetic Diversity.</title>
        <authorList>
            <person name="Kalkreuter E."/>
            <person name="Kautsar S.A."/>
            <person name="Yang D."/>
            <person name="Bader C.D."/>
            <person name="Teijaro C.N."/>
            <person name="Fluegel L."/>
            <person name="Davis C.M."/>
            <person name="Simpson J.R."/>
            <person name="Lauterbach L."/>
            <person name="Steele A.D."/>
            <person name="Gui C."/>
            <person name="Meng S."/>
            <person name="Li G."/>
            <person name="Viehrig K."/>
            <person name="Ye F."/>
            <person name="Su P."/>
            <person name="Kiefer A.F."/>
            <person name="Nichols A."/>
            <person name="Cepeda A.J."/>
            <person name="Yan W."/>
            <person name="Fan B."/>
            <person name="Jiang Y."/>
            <person name="Adhikari A."/>
            <person name="Zheng C.-J."/>
            <person name="Schuster L."/>
            <person name="Cowan T.M."/>
            <person name="Smanski M.J."/>
            <person name="Chevrette M.G."/>
            <person name="De Carvalho L.P.S."/>
            <person name="Shen B."/>
        </authorList>
    </citation>
    <scope>NUCLEOTIDE SEQUENCE [LARGE SCALE GENOMIC DNA]</scope>
    <source>
        <strain evidence="3 4">NPDC020568</strain>
    </source>
</reference>
<dbReference type="GeneID" id="94486570"/>
<comment type="caution">
    <text evidence="3">The sequence shown here is derived from an EMBL/GenBank/DDBJ whole genome shotgun (WGS) entry which is preliminary data.</text>
</comment>
<gene>
    <name evidence="3" type="ORF">ACH4WX_33165</name>
</gene>
<evidence type="ECO:0000313" key="3">
    <source>
        <dbReference type="EMBL" id="MFI1465582.1"/>
    </source>
</evidence>
<dbReference type="Proteomes" id="UP001611263">
    <property type="component" value="Unassembled WGS sequence"/>
</dbReference>
<sequence>MRARVVYESVFGNTEAAATAIARGLQEHAEVDVVDVADATPDSHSPVDLLVVGGPTHAFGMSRRQTRQDAADRIGARSGRTRAQQASASGSRTNTRQPPVPGPRPSRRNYSARAGCPGPQPGGSADNYGGQVSCSCVVRSTSMLSV</sequence>
<dbReference type="Gene3D" id="3.40.50.360">
    <property type="match status" value="1"/>
</dbReference>
<dbReference type="InterPro" id="IPR008254">
    <property type="entry name" value="Flavodoxin/NO_synth"/>
</dbReference>
<feature type="compositionally biased region" description="Polar residues" evidence="1">
    <location>
        <begin position="81"/>
        <end position="97"/>
    </location>
</feature>